<accession>A0A1B1MH85</accession>
<organism evidence="3 4">
    <name type="scientific">Streptomyces lincolnensis</name>
    <dbReference type="NCBI Taxonomy" id="1915"/>
    <lineage>
        <taxon>Bacteria</taxon>
        <taxon>Bacillati</taxon>
        <taxon>Actinomycetota</taxon>
        <taxon>Actinomycetes</taxon>
        <taxon>Kitasatosporales</taxon>
        <taxon>Streptomycetaceae</taxon>
        <taxon>Streptomyces</taxon>
    </lineage>
</organism>
<evidence type="ECO:0000256" key="1">
    <source>
        <dbReference type="SAM" id="MobiDB-lite"/>
    </source>
</evidence>
<name>A0A1B1MH85_STRLN</name>
<dbReference type="OrthoDB" id="4336783at2"/>
<gene>
    <name evidence="3" type="ORF">SLINC_5710</name>
</gene>
<dbReference type="AlphaFoldDB" id="A0A1B1MH85"/>
<dbReference type="PROSITE" id="PS51257">
    <property type="entry name" value="PROKAR_LIPOPROTEIN"/>
    <property type="match status" value="1"/>
</dbReference>
<proteinExistence type="predicted"/>
<dbReference type="Proteomes" id="UP000092598">
    <property type="component" value="Chromosome"/>
</dbReference>
<feature type="compositionally biased region" description="Low complexity" evidence="1">
    <location>
        <begin position="230"/>
        <end position="248"/>
    </location>
</feature>
<dbReference type="STRING" id="1915.SLINC_5710"/>
<evidence type="ECO:0000313" key="3">
    <source>
        <dbReference type="EMBL" id="ANS67934.1"/>
    </source>
</evidence>
<sequence length="257" mass="27550">MPRTRIRPAVAVAVALLSAALTACGDAGGLRGAGPTETAISPARLWPDLTPASSPAWDYDDGESELMKGIKAPGDDLHRVDPVAVVRAEISQHPDAYTGTKAPYYETARRMADCGKGAAKGRCPVLRPYYRDLTGDGRDDLTLGFRLLPGNQTAVRVYTFESGRLVRVMSNDDAVTGVELAGRSVIIHSPSDIASYEYRFQWTWDPDQHVMLLTHDEMLRVGDRKGGKHPSAAPSAARSPSPSLSPSLSPSPSPSGR</sequence>
<protein>
    <submittedName>
        <fullName evidence="3">Lipoprotein</fullName>
    </submittedName>
</protein>
<keyword evidence="4" id="KW-1185">Reference proteome</keyword>
<dbReference type="KEGG" id="sls:SLINC_5710"/>
<feature type="region of interest" description="Disordered" evidence="1">
    <location>
        <begin position="222"/>
        <end position="257"/>
    </location>
</feature>
<feature type="signal peptide" evidence="2">
    <location>
        <begin position="1"/>
        <end position="23"/>
    </location>
</feature>
<evidence type="ECO:0000256" key="2">
    <source>
        <dbReference type="SAM" id="SignalP"/>
    </source>
</evidence>
<keyword evidence="2" id="KW-0732">Signal</keyword>
<reference evidence="3 4" key="1">
    <citation type="submission" date="2016-07" db="EMBL/GenBank/DDBJ databases">
        <title>Enhancement of antibiotic productionsby engineered nitrateutilization in actinobacteria.</title>
        <authorList>
            <person name="Meng S.C."/>
        </authorList>
    </citation>
    <scope>NUCLEOTIDE SEQUENCE [LARGE SCALE GENOMIC DNA]</scope>
    <source>
        <strain evidence="3 4">NRRL 2936</strain>
    </source>
</reference>
<dbReference type="PATRIC" id="fig|1915.4.peg.6323"/>
<evidence type="ECO:0000313" key="4">
    <source>
        <dbReference type="Proteomes" id="UP000092598"/>
    </source>
</evidence>
<dbReference type="RefSeq" id="WP_067445873.1">
    <property type="nucleotide sequence ID" value="NZ_CP016438.1"/>
</dbReference>
<feature type="chain" id="PRO_5044292299" evidence="2">
    <location>
        <begin position="24"/>
        <end position="257"/>
    </location>
</feature>
<keyword evidence="3" id="KW-0449">Lipoprotein</keyword>
<dbReference type="EMBL" id="CP016438">
    <property type="protein sequence ID" value="ANS67934.1"/>
    <property type="molecule type" value="Genomic_DNA"/>
</dbReference>